<proteinExistence type="predicted"/>
<name>C1D8J1_LARHH</name>
<evidence type="ECO:0000313" key="2">
    <source>
        <dbReference type="Proteomes" id="UP000002010"/>
    </source>
</evidence>
<protein>
    <submittedName>
        <fullName evidence="1">Uncharacterized protein</fullName>
    </submittedName>
</protein>
<dbReference type="Proteomes" id="UP000002010">
    <property type="component" value="Chromosome"/>
</dbReference>
<dbReference type="AlphaFoldDB" id="C1D8J1"/>
<dbReference type="eggNOG" id="ENOG5032BYZ">
    <property type="taxonomic scope" value="Bacteria"/>
</dbReference>
<accession>C1D8J1</accession>
<reference evidence="1 2" key="1">
    <citation type="journal article" date="2009" name="PLoS Genet.">
        <title>The complete genome and proteome of Laribacter hongkongensis reveal potential mechanisms for adaptations to different temperatures and habitats.</title>
        <authorList>
            <person name="Woo P.C."/>
            <person name="Lau S.K."/>
            <person name="Tse H."/>
            <person name="Teng J.L."/>
            <person name="Curreem S.O."/>
            <person name="Tsang A.K."/>
            <person name="Fan R.Y."/>
            <person name="Wong G.K."/>
            <person name="Huang Y."/>
            <person name="Loman N.J."/>
            <person name="Snyder L.A."/>
            <person name="Cai J.J."/>
            <person name="Huang J.D."/>
            <person name="Mak W."/>
            <person name="Pallen M.J."/>
            <person name="Lok S."/>
            <person name="Yuen K.Y."/>
        </authorList>
    </citation>
    <scope>NUCLEOTIDE SEQUENCE [LARGE SCALE GENOMIC DNA]</scope>
    <source>
        <strain evidence="1 2">HLHK9</strain>
    </source>
</reference>
<sequence>MSKPFARLFETENGQILVKVDSDQDGVPEVRFYTSPPGLGVCSSSFLFEDSDSGWERARKFFDTVDKELAIDATKAIFGMARELTGEAA</sequence>
<keyword evidence="2" id="KW-1185">Reference proteome</keyword>
<dbReference type="HOGENOM" id="CLU_2480892_0_0_4"/>
<dbReference type="RefSeq" id="WP_012697267.1">
    <property type="nucleotide sequence ID" value="NC_012559.1"/>
</dbReference>
<organism evidence="1 2">
    <name type="scientific">Laribacter hongkongensis (strain HLHK9)</name>
    <dbReference type="NCBI Taxonomy" id="557598"/>
    <lineage>
        <taxon>Bacteria</taxon>
        <taxon>Pseudomonadati</taxon>
        <taxon>Pseudomonadota</taxon>
        <taxon>Betaproteobacteria</taxon>
        <taxon>Neisseriales</taxon>
        <taxon>Aquaspirillaceae</taxon>
        <taxon>Laribacter</taxon>
    </lineage>
</organism>
<gene>
    <name evidence="1" type="ordered locus">LHK_01797</name>
</gene>
<evidence type="ECO:0000313" key="1">
    <source>
        <dbReference type="EMBL" id="ACO74781.1"/>
    </source>
</evidence>
<dbReference type="KEGG" id="lhk:LHK_01797"/>
<dbReference type="EMBL" id="CP001154">
    <property type="protein sequence ID" value="ACO74781.1"/>
    <property type="molecule type" value="Genomic_DNA"/>
</dbReference>
<dbReference type="STRING" id="557598.LHK_01797"/>